<name>A0A8S5T229_9CAUD</name>
<sequence length="110" mass="11468">MHSLDTGTQPALIGTRQAAEILGVPRTTLASRLAAGTIAPAIKLPGRTGAFLFDRAYIEQIAADERDATQRRSAVAAAPSAPEDYVIQDGRTGTVILHAFHGSIDGDDAA</sequence>
<proteinExistence type="predicted"/>
<dbReference type="EMBL" id="BK032729">
    <property type="protein sequence ID" value="DAF57160.1"/>
    <property type="molecule type" value="Genomic_DNA"/>
</dbReference>
<evidence type="ECO:0000313" key="1">
    <source>
        <dbReference type="EMBL" id="DAF57160.1"/>
    </source>
</evidence>
<protein>
    <submittedName>
        <fullName evidence="1">Tor inhibition protein helix, reverse turn, PROTEIN</fullName>
    </submittedName>
</protein>
<organism evidence="1">
    <name type="scientific">Siphoviridae sp. ctnR15</name>
    <dbReference type="NCBI Taxonomy" id="2827938"/>
    <lineage>
        <taxon>Viruses</taxon>
        <taxon>Duplodnaviria</taxon>
        <taxon>Heunggongvirae</taxon>
        <taxon>Uroviricota</taxon>
        <taxon>Caudoviricetes</taxon>
    </lineage>
</organism>
<accession>A0A8S5T229</accession>
<reference evidence="1" key="1">
    <citation type="journal article" date="2021" name="Proc. Natl. Acad. Sci. U.S.A.">
        <title>A Catalog of Tens of Thousands of Viruses from Human Metagenomes Reveals Hidden Associations with Chronic Diseases.</title>
        <authorList>
            <person name="Tisza M.J."/>
            <person name="Buck C.B."/>
        </authorList>
    </citation>
    <scope>NUCLEOTIDE SEQUENCE</scope>
    <source>
        <strain evidence="1">CtnR15</strain>
    </source>
</reference>